<accession>A0A812JQN8</accession>
<comment type="caution">
    <text evidence="2">The sequence shown here is derived from an EMBL/GenBank/DDBJ whole genome shotgun (WGS) entry which is preliminary data.</text>
</comment>
<evidence type="ECO:0000313" key="3">
    <source>
        <dbReference type="Proteomes" id="UP000601435"/>
    </source>
</evidence>
<dbReference type="EMBL" id="CAJNJA010006570">
    <property type="protein sequence ID" value="CAE7212158.1"/>
    <property type="molecule type" value="Genomic_DNA"/>
</dbReference>
<reference evidence="2" key="1">
    <citation type="submission" date="2021-02" db="EMBL/GenBank/DDBJ databases">
        <authorList>
            <person name="Dougan E. K."/>
            <person name="Rhodes N."/>
            <person name="Thang M."/>
            <person name="Chan C."/>
        </authorList>
    </citation>
    <scope>NUCLEOTIDE SEQUENCE</scope>
</reference>
<keyword evidence="3" id="KW-1185">Reference proteome</keyword>
<gene>
    <name evidence="2" type="ORF">SNEC2469_LOCUS2212</name>
</gene>
<sequence>MTVPMASYPLQDPDQQQVDAAEASPAPAERVEPFSLHLKLEMLHLRSSDGRRGQPT</sequence>
<evidence type="ECO:0000313" key="2">
    <source>
        <dbReference type="EMBL" id="CAE7212158.1"/>
    </source>
</evidence>
<dbReference type="Proteomes" id="UP000601435">
    <property type="component" value="Unassembled WGS sequence"/>
</dbReference>
<evidence type="ECO:0000256" key="1">
    <source>
        <dbReference type="SAM" id="MobiDB-lite"/>
    </source>
</evidence>
<dbReference type="AlphaFoldDB" id="A0A812JQN8"/>
<proteinExistence type="predicted"/>
<organism evidence="2 3">
    <name type="scientific">Symbiodinium necroappetens</name>
    <dbReference type="NCBI Taxonomy" id="1628268"/>
    <lineage>
        <taxon>Eukaryota</taxon>
        <taxon>Sar</taxon>
        <taxon>Alveolata</taxon>
        <taxon>Dinophyceae</taxon>
        <taxon>Suessiales</taxon>
        <taxon>Symbiodiniaceae</taxon>
        <taxon>Symbiodinium</taxon>
    </lineage>
</organism>
<protein>
    <submittedName>
        <fullName evidence="2">Uncharacterized protein</fullName>
    </submittedName>
</protein>
<name>A0A812JQN8_9DINO</name>
<feature type="region of interest" description="Disordered" evidence="1">
    <location>
        <begin position="1"/>
        <end position="31"/>
    </location>
</feature>